<dbReference type="GO" id="GO:0005634">
    <property type="term" value="C:nucleus"/>
    <property type="evidence" value="ECO:0007669"/>
    <property type="project" value="TreeGrafter"/>
</dbReference>
<gene>
    <name evidence="15" type="primary">Kif20b_1</name>
    <name evidence="15" type="ORF">N1851_026513</name>
</gene>
<feature type="region of interest" description="Disordered" evidence="12">
    <location>
        <begin position="1187"/>
        <end position="1468"/>
    </location>
</feature>
<dbReference type="InterPro" id="IPR002492">
    <property type="entry name" value="Transposase_Tc1-like"/>
</dbReference>
<feature type="compositionally biased region" description="Basic and acidic residues" evidence="12">
    <location>
        <begin position="1209"/>
        <end position="1224"/>
    </location>
</feature>
<keyword evidence="7 11" id="KW-0175">Coiled coil</keyword>
<dbReference type="PRINTS" id="PR00380">
    <property type="entry name" value="KINESINHEAVY"/>
</dbReference>
<feature type="coiled-coil region" evidence="11">
    <location>
        <begin position="1919"/>
        <end position="1999"/>
    </location>
</feature>
<comment type="similarity">
    <text evidence="10">Belongs to the TRAFAC class myosin-kinesin ATPase superfamily. Kinesin family.</text>
</comment>
<keyword evidence="5 10" id="KW-0547">Nucleotide-binding</keyword>
<feature type="binding site" evidence="10">
    <location>
        <begin position="631"/>
        <end position="638"/>
    </location>
    <ligand>
        <name>ATP</name>
        <dbReference type="ChEBI" id="CHEBI:30616"/>
    </ligand>
</feature>
<comment type="caution">
    <text evidence="15">The sequence shown here is derived from an EMBL/GenBank/DDBJ whole genome shotgun (WGS) entry which is preliminary data.</text>
</comment>
<dbReference type="InterPro" id="IPR036961">
    <property type="entry name" value="Kinesin_motor_dom_sf"/>
</dbReference>
<comment type="subcellular location">
    <subcellularLocation>
        <location evidence="1">Cytoplasm</location>
        <location evidence="1">Cytoskeleton</location>
        <location evidence="1">Spindle</location>
    </subcellularLocation>
</comment>
<evidence type="ECO:0000256" key="3">
    <source>
        <dbReference type="ARBA" id="ARBA00022553"/>
    </source>
</evidence>
<feature type="coiled-coil region" evidence="11">
    <location>
        <begin position="1676"/>
        <end position="1889"/>
    </location>
</feature>
<keyword evidence="13" id="KW-0472">Membrane</keyword>
<dbReference type="Pfam" id="PF13358">
    <property type="entry name" value="DDE_3"/>
    <property type="match status" value="1"/>
</dbReference>
<accession>A0AA47MBP3</accession>
<evidence type="ECO:0000256" key="6">
    <source>
        <dbReference type="ARBA" id="ARBA00022840"/>
    </source>
</evidence>
<name>A0AA47MBP3_MERPO</name>
<dbReference type="InterPro" id="IPR047149">
    <property type="entry name" value="KIF11-like"/>
</dbReference>
<feature type="region of interest" description="Disordered" evidence="12">
    <location>
        <begin position="997"/>
        <end position="1040"/>
    </location>
</feature>
<dbReference type="Gene3D" id="3.40.850.10">
    <property type="entry name" value="Kinesin motor domain"/>
    <property type="match status" value="1"/>
</dbReference>
<dbReference type="Pfam" id="PF13384">
    <property type="entry name" value="HTH_23"/>
    <property type="match status" value="1"/>
</dbReference>
<evidence type="ECO:0000259" key="14">
    <source>
        <dbReference type="PROSITE" id="PS50067"/>
    </source>
</evidence>
<dbReference type="EMBL" id="JAOPHQ010004908">
    <property type="protein sequence ID" value="KAK0137288.1"/>
    <property type="molecule type" value="Genomic_DNA"/>
</dbReference>
<feature type="transmembrane region" description="Helical" evidence="13">
    <location>
        <begin position="6"/>
        <end position="28"/>
    </location>
</feature>
<evidence type="ECO:0000313" key="16">
    <source>
        <dbReference type="Proteomes" id="UP001174136"/>
    </source>
</evidence>
<feature type="compositionally biased region" description="Basic and acidic residues" evidence="12">
    <location>
        <begin position="1231"/>
        <end position="1336"/>
    </location>
</feature>
<keyword evidence="2" id="KW-0963">Cytoplasm</keyword>
<feature type="compositionally biased region" description="Basic and acidic residues" evidence="12">
    <location>
        <begin position="2069"/>
        <end position="2084"/>
    </location>
</feature>
<evidence type="ECO:0000256" key="11">
    <source>
        <dbReference type="SAM" id="Coils"/>
    </source>
</evidence>
<evidence type="ECO:0000256" key="4">
    <source>
        <dbReference type="ARBA" id="ARBA00022701"/>
    </source>
</evidence>
<dbReference type="PANTHER" id="PTHR47970:SF29">
    <property type="entry name" value="KINESIN FAMILY MEMBER 20B"/>
    <property type="match status" value="1"/>
</dbReference>
<feature type="region of interest" description="Disordered" evidence="12">
    <location>
        <begin position="1542"/>
        <end position="1561"/>
    </location>
</feature>
<dbReference type="InterPro" id="IPR036397">
    <property type="entry name" value="RNaseH_sf"/>
</dbReference>
<dbReference type="Proteomes" id="UP001174136">
    <property type="component" value="Unassembled WGS sequence"/>
</dbReference>
<keyword evidence="9" id="KW-0206">Cytoskeleton</keyword>
<dbReference type="PROSITE" id="PS00411">
    <property type="entry name" value="KINESIN_MOTOR_1"/>
    <property type="match status" value="1"/>
</dbReference>
<feature type="compositionally biased region" description="Acidic residues" evidence="12">
    <location>
        <begin position="1030"/>
        <end position="1039"/>
    </location>
</feature>
<feature type="coiled-coil region" evidence="11">
    <location>
        <begin position="1057"/>
        <end position="1129"/>
    </location>
</feature>
<sequence>MEVRTLGSVLVVVAMVSLWVPRVMVAMVSLWVPRVMVAMVSLWVPRVMVVMVKLWVPRVMVVMVKLWVPRVMVAMDGKGAESLVLAEQHTCAALRSWTRRSGDLWLILLVSQQELLLLQDSCCSSCSSYILLLPRVSGPDFTWSGPLETTGPTGPLAQSYRVQPTEPPPLVARRRYRPPTARRRRRLSAGTVIGSPKRQRKKKQEEEAERAVIGLSLVKILNETRLAPAPVDDRVKMESCFNNKPVLVEDLKKDLCIEFSALPDSQDDLLQFKPSIRMGKKGDLSDFERGMVVGARRAGLSISETADLLGFSRTTISRVYREWSEKEKISSERQFCGRKCLVDARGQRRMARLVQADRKATVTQITTRYNRGMQKSISERTTRRTLRRMGYSSRRPHRVPLPSAKNRKLRLQFAQAHQNWTIEDWKNVAWSDESRFLLRHSDVPIEHRVKATDYLSIVADHVHPFMTTVYPSSDGYFQQDNAPCHKARIISDWFLEHDNEFTVLKWPPQSPDLNPIEHLWDVVEREIRIMDQEEKEHLEVYLRIRPFTTAESHSGESQDCVNLESPDTVLLKPPNISSRLSDKSVPPTGQRFHFSKVYGPETSQQDLFEGTVKDLVRHVLEGGNSLVFTYGVTNAGKTFTFLGPDGDAGLLPRSLQLVFASVEERVSSLMCVKPQRCREFSRLTREQQAEEALAKRNLLRQLKESEKASASQLCSTSKNSSEGPSVLGSLLEDPVIMDVDPDTSFSIWVSFCEIYNENIHDLLEPGPLGAPRRAALRLSQDVKGNSFVKDLRWVQVNSAEEALKVMKLGRRNQSFSFTKLNQSSSRSHSIFSIRILRVDQSGIPRVHSISELSLCDLAGSERCAKTQNRGERLKEAGNINTSLLTLGKCINALRHNQQAKLLQHVPFRESKLTHYLQSFFCGRGRACMIVNVNQCASMYDETLNVLKFSAVAQKVVVLTTRTLPIMPQRSARELSFLINNADRKALGHRRSSLIGWEHSLEDVQEDDDDDGGDEDEDEEKSLMEGTIQEDSIEEDDDEDKDKVVVCKKTYQMQVALLKELQAQREEGLEHNTRLEERVREEVSAEFSVLFSEMEADYKERLEREKEILEERAERRLEIFKNLVNRLTSTGPGQEEKDKPVELDVIIDSMSGDLAGIKHAAQATLSCLGDQSPDRLERKLLDQQLRESQELLAAKTTAESGGGAEGCPEEQERSPEEWTAERPVEEVLAELQEERRAREEMLTALEEERRDREEAVASLEEERRGREEAVASLEEERRGREEAVASLEEERRGREEAVASLEEERRGREEAVASLEEERRGREEAVASLEEERRGRVEAVASLEEERRGREEVVASLEEERRGREEAVALLEERTGREEAVESRGREEAVASLEEERRGKEEAVASLEEERRGREEAVASLEEERRGREEAVASLEEERRGREEAQRTKEERAEQMAQQATHEEQIQERDLHIRRLEQEVLGLKQKEETAIAAAGAESVCDQLREEILELKRNLSREDEEKKNRMMQMKALEQETSLAKERLVEGQREQEKSLAKERLVESQREQEGRHRELLAVAEQTITEKDAELERRGLELHRLREQCMLDADRVKSQDVDLQRRDEDMADLREKLADSKRQIQQVHKEVRLYHVSSLGAPLHLGVDMLARLDVFQVSSMRAEETALKRKLTDAEKSRKQLQLELSDRDRTILLLRKTQKRVMEDMRLALSEQEETQQEQEQIIQDLTHELDQLKSLSENHGNTKDTPTLRLSQSEDLQQARQEVIQAQESLKLCTERQQADRRRWLEEKSLLIGQAKEAEEKRNQEMRKFAEDRERHAKEHIQLESVCAELEAKKQEMEEWRRERDFLVSALEVQLQKLISSNADQEQLIQQLRSDTCPPPELCTERQQADRRRWLEEKRLLIGQAKDAEDRRNQEMRKFAEDRERHAREHIKLESVCAELEAKKQEMEEWRRERDSLVSALEVQLQKLISSNADQEQLIQQLRSDPCPPPEGSAGFPSVLESSQISTENGRRSRFPQPEMEISFSPLQPNRLALRRQGETDSVTVKITRPARKRTSTELQKDDVEVENKRNTRTKLTPHQEKSPSPGGCHGSQSSMRSRKEGALQKLGGFLQSSPTLFTYNAKKVMSLVSGPSSSSSSSLRIKKSKKKLYQPNISSPMDLPSHTIITEEKDSDHLIIKRRLRARK</sequence>
<evidence type="ECO:0000256" key="10">
    <source>
        <dbReference type="PROSITE-ProRule" id="PRU00283"/>
    </source>
</evidence>
<dbReference type="GO" id="GO:0007018">
    <property type="term" value="P:microtubule-based movement"/>
    <property type="evidence" value="ECO:0007669"/>
    <property type="project" value="InterPro"/>
</dbReference>
<feature type="domain" description="Kinesin motor" evidence="14">
    <location>
        <begin position="537"/>
        <end position="955"/>
    </location>
</feature>
<evidence type="ECO:0000256" key="8">
    <source>
        <dbReference type="ARBA" id="ARBA00023175"/>
    </source>
</evidence>
<dbReference type="GO" id="GO:0008574">
    <property type="term" value="F:plus-end-directed microtubule motor activity"/>
    <property type="evidence" value="ECO:0007669"/>
    <property type="project" value="TreeGrafter"/>
</dbReference>
<dbReference type="PROSITE" id="PS50067">
    <property type="entry name" value="KINESIN_MOTOR_2"/>
    <property type="match status" value="1"/>
</dbReference>
<keyword evidence="4" id="KW-0493">Microtubule</keyword>
<evidence type="ECO:0000256" key="1">
    <source>
        <dbReference type="ARBA" id="ARBA00004186"/>
    </source>
</evidence>
<keyword evidence="13" id="KW-0812">Transmembrane</keyword>
<reference evidence="15" key="1">
    <citation type="journal article" date="2023" name="Front. Mar. Sci.">
        <title>A new Merluccius polli reference genome to investigate the effects of global change in West African waters.</title>
        <authorList>
            <person name="Mateo J.L."/>
            <person name="Blanco-Fernandez C."/>
            <person name="Garcia-Vazquez E."/>
            <person name="Machado-Schiaffino G."/>
        </authorList>
    </citation>
    <scope>NUCLEOTIDE SEQUENCE</scope>
    <source>
        <strain evidence="15">C29</strain>
        <tissue evidence="15">Fin</tissue>
    </source>
</reference>
<dbReference type="InterPro" id="IPR009057">
    <property type="entry name" value="Homeodomain-like_sf"/>
</dbReference>
<dbReference type="InterPro" id="IPR001752">
    <property type="entry name" value="Kinesin_motor_dom"/>
</dbReference>
<dbReference type="SUPFAM" id="SSF46689">
    <property type="entry name" value="Homeodomain-like"/>
    <property type="match status" value="1"/>
</dbReference>
<feature type="compositionally biased region" description="Basic and acidic residues" evidence="12">
    <location>
        <begin position="1343"/>
        <end position="1453"/>
    </location>
</feature>
<dbReference type="GO" id="GO:0090307">
    <property type="term" value="P:mitotic spindle assembly"/>
    <property type="evidence" value="ECO:0007669"/>
    <property type="project" value="TreeGrafter"/>
</dbReference>
<feature type="region of interest" description="Disordered" evidence="12">
    <location>
        <begin position="2142"/>
        <end position="2177"/>
    </location>
</feature>
<dbReference type="Pfam" id="PF00225">
    <property type="entry name" value="Kinesin"/>
    <property type="match status" value="1"/>
</dbReference>
<dbReference type="GO" id="GO:0008017">
    <property type="term" value="F:microtubule binding"/>
    <property type="evidence" value="ECO:0007669"/>
    <property type="project" value="InterPro"/>
</dbReference>
<keyword evidence="8 10" id="KW-0505">Motor protein</keyword>
<feature type="coiled-coil region" evidence="11">
    <location>
        <begin position="1614"/>
        <end position="1641"/>
    </location>
</feature>
<keyword evidence="16" id="KW-1185">Reference proteome</keyword>
<keyword evidence="6 10" id="KW-0067">ATP-binding</keyword>
<dbReference type="PANTHER" id="PTHR47970">
    <property type="entry name" value="KINESIN-LIKE PROTEIN KIF11"/>
    <property type="match status" value="1"/>
</dbReference>
<proteinExistence type="inferred from homology"/>
<dbReference type="Gene3D" id="3.30.420.10">
    <property type="entry name" value="Ribonuclease H-like superfamily/Ribonuclease H"/>
    <property type="match status" value="1"/>
</dbReference>
<evidence type="ECO:0000256" key="7">
    <source>
        <dbReference type="ARBA" id="ARBA00023054"/>
    </source>
</evidence>
<keyword evidence="3" id="KW-0597">Phosphoprotein</keyword>
<feature type="region of interest" description="Disordered" evidence="12">
    <location>
        <begin position="179"/>
        <end position="207"/>
    </location>
</feature>
<dbReference type="InterPro" id="IPR027417">
    <property type="entry name" value="P-loop_NTPase"/>
</dbReference>
<dbReference type="CDD" id="cd21786">
    <property type="entry name" value="RBD_KIF20B"/>
    <property type="match status" value="1"/>
</dbReference>
<dbReference type="Pfam" id="PF01498">
    <property type="entry name" value="HTH_Tnp_Tc3_2"/>
    <property type="match status" value="1"/>
</dbReference>
<dbReference type="SUPFAM" id="SSF52540">
    <property type="entry name" value="P-loop containing nucleoside triphosphate hydrolases"/>
    <property type="match status" value="1"/>
</dbReference>
<dbReference type="InterPro" id="IPR038717">
    <property type="entry name" value="Tc1-like_DDE_dom"/>
</dbReference>
<keyword evidence="13" id="KW-1133">Transmembrane helix</keyword>
<dbReference type="GO" id="GO:0006313">
    <property type="term" value="P:DNA transposition"/>
    <property type="evidence" value="ECO:0007669"/>
    <property type="project" value="InterPro"/>
</dbReference>
<dbReference type="InterPro" id="IPR019821">
    <property type="entry name" value="Kinesin_motor_CS"/>
</dbReference>
<dbReference type="GO" id="GO:0005876">
    <property type="term" value="C:spindle microtubule"/>
    <property type="evidence" value="ECO:0007669"/>
    <property type="project" value="TreeGrafter"/>
</dbReference>
<dbReference type="GO" id="GO:0072686">
    <property type="term" value="C:mitotic spindle"/>
    <property type="evidence" value="ECO:0007669"/>
    <property type="project" value="TreeGrafter"/>
</dbReference>
<evidence type="ECO:0000256" key="12">
    <source>
        <dbReference type="SAM" id="MobiDB-lite"/>
    </source>
</evidence>
<evidence type="ECO:0000256" key="9">
    <source>
        <dbReference type="ARBA" id="ARBA00023212"/>
    </source>
</evidence>
<evidence type="ECO:0000256" key="2">
    <source>
        <dbReference type="ARBA" id="ARBA00022490"/>
    </source>
</evidence>
<feature type="transmembrane region" description="Helical" evidence="13">
    <location>
        <begin position="35"/>
        <end position="56"/>
    </location>
</feature>
<feature type="compositionally biased region" description="Acidic residues" evidence="12">
    <location>
        <begin position="1002"/>
        <end position="1019"/>
    </location>
</feature>
<dbReference type="GO" id="GO:0005524">
    <property type="term" value="F:ATP binding"/>
    <property type="evidence" value="ECO:0007669"/>
    <property type="project" value="UniProtKB-UniRule"/>
</dbReference>
<evidence type="ECO:0000313" key="15">
    <source>
        <dbReference type="EMBL" id="KAK0137288.1"/>
    </source>
</evidence>
<feature type="compositionally biased region" description="Low complexity" evidence="12">
    <location>
        <begin position="2142"/>
        <end position="2154"/>
    </location>
</feature>
<evidence type="ECO:0000256" key="5">
    <source>
        <dbReference type="ARBA" id="ARBA00022741"/>
    </source>
</evidence>
<organism evidence="15 16">
    <name type="scientific">Merluccius polli</name>
    <name type="common">Benguela hake</name>
    <name type="synonym">Merluccius cadenati</name>
    <dbReference type="NCBI Taxonomy" id="89951"/>
    <lineage>
        <taxon>Eukaryota</taxon>
        <taxon>Metazoa</taxon>
        <taxon>Chordata</taxon>
        <taxon>Craniata</taxon>
        <taxon>Vertebrata</taxon>
        <taxon>Euteleostomi</taxon>
        <taxon>Actinopterygii</taxon>
        <taxon>Neopterygii</taxon>
        <taxon>Teleostei</taxon>
        <taxon>Neoteleostei</taxon>
        <taxon>Acanthomorphata</taxon>
        <taxon>Zeiogadaria</taxon>
        <taxon>Gadariae</taxon>
        <taxon>Gadiformes</taxon>
        <taxon>Gadoidei</taxon>
        <taxon>Merlucciidae</taxon>
        <taxon>Merluccius</taxon>
    </lineage>
</organism>
<dbReference type="GO" id="GO:0051231">
    <property type="term" value="P:spindle elongation"/>
    <property type="evidence" value="ECO:0007669"/>
    <property type="project" value="TreeGrafter"/>
</dbReference>
<protein>
    <submittedName>
        <fullName evidence="15">Kinesin-like protein KIF20B</fullName>
    </submittedName>
</protein>
<feature type="region of interest" description="Disordered" evidence="12">
    <location>
        <begin position="2017"/>
        <end position="2115"/>
    </location>
</feature>
<dbReference type="GO" id="GO:0003677">
    <property type="term" value="F:DNA binding"/>
    <property type="evidence" value="ECO:0007669"/>
    <property type="project" value="InterPro"/>
</dbReference>
<dbReference type="GO" id="GO:0015074">
    <property type="term" value="P:DNA integration"/>
    <property type="evidence" value="ECO:0007669"/>
    <property type="project" value="InterPro"/>
</dbReference>
<dbReference type="SMART" id="SM00129">
    <property type="entry name" value="KISc"/>
    <property type="match status" value="1"/>
</dbReference>
<evidence type="ECO:0000256" key="13">
    <source>
        <dbReference type="SAM" id="Phobius"/>
    </source>
</evidence>